<comment type="caution">
    <text evidence="2">The sequence shown here is derived from an EMBL/GenBank/DDBJ whole genome shotgun (WGS) entry which is preliminary data.</text>
</comment>
<reference evidence="2" key="2">
    <citation type="submission" date="2020-09" db="EMBL/GenBank/DDBJ databases">
        <authorList>
            <person name="Sun Q."/>
            <person name="Ohkuma M."/>
        </authorList>
    </citation>
    <scope>NUCLEOTIDE SEQUENCE</scope>
    <source>
        <strain evidence="2">JCM 4234</strain>
    </source>
</reference>
<gene>
    <name evidence="2" type="ORF">GCM10010238_60220</name>
</gene>
<dbReference type="EMBL" id="BMSL01000028">
    <property type="protein sequence ID" value="GGS63071.1"/>
    <property type="molecule type" value="Genomic_DNA"/>
</dbReference>
<evidence type="ECO:0000256" key="1">
    <source>
        <dbReference type="SAM" id="MobiDB-lite"/>
    </source>
</evidence>
<feature type="compositionally biased region" description="Low complexity" evidence="1">
    <location>
        <begin position="50"/>
        <end position="64"/>
    </location>
</feature>
<organism evidence="2 3">
    <name type="scientific">Streptomyces griseoviridis</name>
    <dbReference type="NCBI Taxonomy" id="45398"/>
    <lineage>
        <taxon>Bacteria</taxon>
        <taxon>Bacillati</taxon>
        <taxon>Actinomycetota</taxon>
        <taxon>Actinomycetes</taxon>
        <taxon>Kitasatosporales</taxon>
        <taxon>Streptomycetaceae</taxon>
        <taxon>Streptomyces</taxon>
    </lineage>
</organism>
<dbReference type="AlphaFoldDB" id="A0A918LKM5"/>
<evidence type="ECO:0000313" key="3">
    <source>
        <dbReference type="Proteomes" id="UP000653493"/>
    </source>
</evidence>
<evidence type="ECO:0000313" key="2">
    <source>
        <dbReference type="EMBL" id="GGS63071.1"/>
    </source>
</evidence>
<sequence>MTVPLSLPSRVTEIRSPVTVTASVWNLVLLKPSVRVLRRTDRGADGVGGAQPAARRATSAAGRARLCRRKSRTAPCRKGWVAFWERPR</sequence>
<proteinExistence type="predicted"/>
<protein>
    <submittedName>
        <fullName evidence="2">Uncharacterized protein</fullName>
    </submittedName>
</protein>
<accession>A0A918LKM5</accession>
<feature type="region of interest" description="Disordered" evidence="1">
    <location>
        <begin position="42"/>
        <end position="66"/>
    </location>
</feature>
<reference evidence="2" key="1">
    <citation type="journal article" date="2014" name="Int. J. Syst. Evol. Microbiol.">
        <title>Complete genome sequence of Corynebacterium casei LMG S-19264T (=DSM 44701T), isolated from a smear-ripened cheese.</title>
        <authorList>
            <consortium name="US DOE Joint Genome Institute (JGI-PGF)"/>
            <person name="Walter F."/>
            <person name="Albersmeier A."/>
            <person name="Kalinowski J."/>
            <person name="Ruckert C."/>
        </authorList>
    </citation>
    <scope>NUCLEOTIDE SEQUENCE</scope>
    <source>
        <strain evidence="2">JCM 4234</strain>
    </source>
</reference>
<keyword evidence="3" id="KW-1185">Reference proteome</keyword>
<dbReference type="Proteomes" id="UP000653493">
    <property type="component" value="Unassembled WGS sequence"/>
</dbReference>
<name>A0A918LKM5_STRGD</name>